<dbReference type="Proteomes" id="UP000078597">
    <property type="component" value="Unassembled WGS sequence"/>
</dbReference>
<dbReference type="GO" id="GO:0009396">
    <property type="term" value="P:folic acid-containing compound biosynthetic process"/>
    <property type="evidence" value="ECO:0007669"/>
    <property type="project" value="TreeGrafter"/>
</dbReference>
<dbReference type="GO" id="GO:0035999">
    <property type="term" value="P:tetrahydrofolate interconversion"/>
    <property type="evidence" value="ECO:0007669"/>
    <property type="project" value="TreeGrafter"/>
</dbReference>
<name>A0A1A8WZH6_PLAMA</name>
<dbReference type="InterPro" id="IPR024185">
    <property type="entry name" value="FTHF_cligase-like_sf"/>
</dbReference>
<dbReference type="Gene3D" id="3.40.50.10420">
    <property type="entry name" value="NagB/RpiA/CoA transferase-like"/>
    <property type="match status" value="1"/>
</dbReference>
<dbReference type="EC" id="6.3.3.2" evidence="5"/>
<accession>A0A1A8WZH6</accession>
<sequence length="414" mass="49588">MNMLCSDDYKNSITTIDLNDCFKNCGNSTSNNSYTNGTISHSNNNRIIKCIVRENAKKIREIVFKHWITQKKDAFSQCAYTAETNFDEETKQSRLSRSTSGCTCGCKDVESNERTFYIDYLYTQLIRHMYIILSTLNVEKKEKGGEFNFSKIYSYTYNYKQIETRDAKEYLRYYGIHDFDQNFSFFTYYNACSSKNHGIKIEKDDKDKWDKTNDKKSNFNMCIYLPTKKEVDILFIIEKLYDFFYFDLYVPITTKENDLIFFPFDLANNLLVKHEFNIYVPFLYIYFNSQVKKEKRTFHLNSFNIVTDTLSYFTFEEKKTIFFIPLIAYNKYGCRVGSGKGYYDRTLKDKQHEEQRKKEQMKYQYSSCKEIETKKHIKICLSFDIFLYDINFSEHTDITLDYIINEKNIFHFLF</sequence>
<dbReference type="InterPro" id="IPR002698">
    <property type="entry name" value="FTHF_cligase"/>
</dbReference>
<comment type="similarity">
    <text evidence="1">Belongs to the 5-formyltetrahydrofolate cyclo-ligase family.</text>
</comment>
<evidence type="ECO:0000256" key="4">
    <source>
        <dbReference type="ARBA" id="ARBA00036539"/>
    </source>
</evidence>
<dbReference type="InterPro" id="IPR037171">
    <property type="entry name" value="NagB/RpiA_transferase-like"/>
</dbReference>
<dbReference type="SUPFAM" id="SSF100950">
    <property type="entry name" value="NagB/RpiA/CoA transferase-like"/>
    <property type="match status" value="1"/>
</dbReference>
<keyword evidence="3" id="KW-0067">ATP-binding</keyword>
<dbReference type="VEuPathDB" id="PlasmoDB:PmUG01_14078200"/>
<evidence type="ECO:0000256" key="2">
    <source>
        <dbReference type="ARBA" id="ARBA00022741"/>
    </source>
</evidence>
<proteinExistence type="inferred from homology"/>
<keyword evidence="2" id="KW-0547">Nucleotide-binding</keyword>
<protein>
    <recommendedName>
        <fullName evidence="5">5-formyltetrahydrofolate cyclo-ligase</fullName>
        <ecNumber evidence="5">6.3.3.2</ecNumber>
    </recommendedName>
</protein>
<dbReference type="PANTHER" id="PTHR23407:SF1">
    <property type="entry name" value="5-FORMYLTETRAHYDROFOLATE CYCLO-LIGASE"/>
    <property type="match status" value="1"/>
</dbReference>
<evidence type="ECO:0000256" key="5">
    <source>
        <dbReference type="ARBA" id="ARBA00038966"/>
    </source>
</evidence>
<organism evidence="6 7">
    <name type="scientific">Plasmodium malariae</name>
    <dbReference type="NCBI Taxonomy" id="5858"/>
    <lineage>
        <taxon>Eukaryota</taxon>
        <taxon>Sar</taxon>
        <taxon>Alveolata</taxon>
        <taxon>Apicomplexa</taxon>
        <taxon>Aconoidasida</taxon>
        <taxon>Haemosporida</taxon>
        <taxon>Plasmodiidae</taxon>
        <taxon>Plasmodium</taxon>
        <taxon>Plasmodium (Plasmodium)</taxon>
    </lineage>
</organism>
<dbReference type="EMBL" id="FLQW01004391">
    <property type="protein sequence ID" value="SBS96841.1"/>
    <property type="molecule type" value="Genomic_DNA"/>
</dbReference>
<dbReference type="GO" id="GO:0030272">
    <property type="term" value="F:5-formyltetrahydrofolate cyclo-ligase activity"/>
    <property type="evidence" value="ECO:0007669"/>
    <property type="project" value="UniProtKB-EC"/>
</dbReference>
<comment type="catalytic activity">
    <reaction evidence="4">
        <text>(6S)-5-formyl-5,6,7,8-tetrahydrofolate + ATP = (6R)-5,10-methenyltetrahydrofolate + ADP + phosphate</text>
        <dbReference type="Rhea" id="RHEA:10488"/>
        <dbReference type="ChEBI" id="CHEBI:30616"/>
        <dbReference type="ChEBI" id="CHEBI:43474"/>
        <dbReference type="ChEBI" id="CHEBI:57455"/>
        <dbReference type="ChEBI" id="CHEBI:57457"/>
        <dbReference type="ChEBI" id="CHEBI:456216"/>
        <dbReference type="EC" id="6.3.3.2"/>
    </reaction>
</comment>
<evidence type="ECO:0000313" key="7">
    <source>
        <dbReference type="Proteomes" id="UP000078597"/>
    </source>
</evidence>
<dbReference type="GO" id="GO:0005524">
    <property type="term" value="F:ATP binding"/>
    <property type="evidence" value="ECO:0007669"/>
    <property type="project" value="UniProtKB-KW"/>
</dbReference>
<evidence type="ECO:0000256" key="3">
    <source>
        <dbReference type="ARBA" id="ARBA00022840"/>
    </source>
</evidence>
<evidence type="ECO:0000313" key="6">
    <source>
        <dbReference type="EMBL" id="SBS96841.1"/>
    </source>
</evidence>
<gene>
    <name evidence="6" type="ORF">PMALA_057240</name>
</gene>
<dbReference type="Pfam" id="PF01812">
    <property type="entry name" value="5-FTHF_cyc-lig"/>
    <property type="match status" value="1"/>
</dbReference>
<evidence type="ECO:0000256" key="1">
    <source>
        <dbReference type="ARBA" id="ARBA00010638"/>
    </source>
</evidence>
<dbReference type="AlphaFoldDB" id="A0A1A8WZH6"/>
<dbReference type="PANTHER" id="PTHR23407">
    <property type="entry name" value="ATPASE INHIBITOR/5-FORMYLTETRAHYDROFOLATE CYCLO-LIGASE"/>
    <property type="match status" value="1"/>
</dbReference>
<dbReference type="GO" id="GO:0005739">
    <property type="term" value="C:mitochondrion"/>
    <property type="evidence" value="ECO:0007669"/>
    <property type="project" value="TreeGrafter"/>
</dbReference>
<reference evidence="7" key="1">
    <citation type="submission" date="2016-05" db="EMBL/GenBank/DDBJ databases">
        <authorList>
            <person name="Naeem Raeece"/>
        </authorList>
    </citation>
    <scope>NUCLEOTIDE SEQUENCE [LARGE SCALE GENOMIC DNA]</scope>
</reference>